<dbReference type="SUPFAM" id="SSF53706">
    <property type="entry name" value="Formate dehydrogenase/DMSO reductase, domains 1-3"/>
    <property type="match status" value="1"/>
</dbReference>
<name>A0A0L0BS52_LUCCU</name>
<evidence type="ECO:0000313" key="4">
    <source>
        <dbReference type="Proteomes" id="UP000037069"/>
    </source>
</evidence>
<reference evidence="3 4" key="1">
    <citation type="journal article" date="2015" name="Nat. Commun.">
        <title>Lucilia cuprina genome unlocks parasitic fly biology to underpin future interventions.</title>
        <authorList>
            <person name="Anstead C.A."/>
            <person name="Korhonen P.K."/>
            <person name="Young N.D."/>
            <person name="Hall R.S."/>
            <person name="Jex A.R."/>
            <person name="Murali S.C."/>
            <person name="Hughes D.S."/>
            <person name="Lee S.F."/>
            <person name="Perry T."/>
            <person name="Stroehlein A.J."/>
            <person name="Ansell B.R."/>
            <person name="Breugelmans B."/>
            <person name="Hofmann A."/>
            <person name="Qu J."/>
            <person name="Dugan S."/>
            <person name="Lee S.L."/>
            <person name="Chao H."/>
            <person name="Dinh H."/>
            <person name="Han Y."/>
            <person name="Doddapaneni H.V."/>
            <person name="Worley K.C."/>
            <person name="Muzny D.M."/>
            <person name="Ioannidis P."/>
            <person name="Waterhouse R.M."/>
            <person name="Zdobnov E.M."/>
            <person name="James P.J."/>
            <person name="Bagnall N.H."/>
            <person name="Kotze A.C."/>
            <person name="Gibbs R.A."/>
            <person name="Richards S."/>
            <person name="Batterham P."/>
            <person name="Gasser R.B."/>
        </authorList>
    </citation>
    <scope>NUCLEOTIDE SEQUENCE [LARGE SCALE GENOMIC DNA]</scope>
    <source>
        <strain evidence="3 4">LS</strain>
        <tissue evidence="3">Full body</tissue>
    </source>
</reference>
<accession>A0A0L0BS52</accession>
<dbReference type="Gene3D" id="3.40.228.10">
    <property type="entry name" value="Dimethylsulfoxide Reductase, domain 2"/>
    <property type="match status" value="1"/>
</dbReference>
<evidence type="ECO:0000256" key="1">
    <source>
        <dbReference type="ARBA" id="ARBA00023186"/>
    </source>
</evidence>
<dbReference type="PANTHER" id="PTHR34227">
    <property type="entry name" value="CHAPERONE PROTEIN YCDY"/>
    <property type="match status" value="1"/>
</dbReference>
<evidence type="ECO:0000259" key="2">
    <source>
        <dbReference type="Pfam" id="PF00384"/>
    </source>
</evidence>
<gene>
    <name evidence="3" type="ORF">FF38_01318</name>
</gene>
<proteinExistence type="predicted"/>
<dbReference type="Pfam" id="PF02613">
    <property type="entry name" value="Nitrate_red_del"/>
    <property type="match status" value="1"/>
</dbReference>
<dbReference type="PANTHER" id="PTHR34227:SF13">
    <property type="entry name" value="TAT PROOFREADING CHAPERONE DMSD-RELATED"/>
    <property type="match status" value="1"/>
</dbReference>
<evidence type="ECO:0000313" key="3">
    <source>
        <dbReference type="EMBL" id="KNC22059.1"/>
    </source>
</evidence>
<organism evidence="3 4">
    <name type="scientific">Lucilia cuprina</name>
    <name type="common">Green bottle fly</name>
    <name type="synonym">Australian sheep blowfly</name>
    <dbReference type="NCBI Taxonomy" id="7375"/>
    <lineage>
        <taxon>Eukaryota</taxon>
        <taxon>Metazoa</taxon>
        <taxon>Ecdysozoa</taxon>
        <taxon>Arthropoda</taxon>
        <taxon>Hexapoda</taxon>
        <taxon>Insecta</taxon>
        <taxon>Pterygota</taxon>
        <taxon>Neoptera</taxon>
        <taxon>Endopterygota</taxon>
        <taxon>Diptera</taxon>
        <taxon>Brachycera</taxon>
        <taxon>Muscomorpha</taxon>
        <taxon>Oestroidea</taxon>
        <taxon>Calliphoridae</taxon>
        <taxon>Luciliinae</taxon>
        <taxon>Lucilia</taxon>
    </lineage>
</organism>
<dbReference type="InterPro" id="IPR006656">
    <property type="entry name" value="Mopterin_OxRdtase"/>
</dbReference>
<feature type="domain" description="Molybdopterin oxidoreductase" evidence="2">
    <location>
        <begin position="14"/>
        <end position="137"/>
    </location>
</feature>
<dbReference type="SUPFAM" id="SSF89155">
    <property type="entry name" value="TorD-like"/>
    <property type="match status" value="1"/>
</dbReference>
<dbReference type="InterPro" id="IPR050289">
    <property type="entry name" value="TorD/DmsD_chaperones"/>
</dbReference>
<comment type="caution">
    <text evidence="3">The sequence shown here is derived from an EMBL/GenBank/DDBJ whole genome shotgun (WGS) entry which is preliminary data.</text>
</comment>
<dbReference type="AlphaFoldDB" id="A0A0L0BS52"/>
<dbReference type="Proteomes" id="UP000037069">
    <property type="component" value="Unassembled WGS sequence"/>
</dbReference>
<dbReference type="GO" id="GO:0016491">
    <property type="term" value="F:oxidoreductase activity"/>
    <property type="evidence" value="ECO:0007669"/>
    <property type="project" value="InterPro"/>
</dbReference>
<dbReference type="Gene3D" id="1.10.3480.10">
    <property type="entry name" value="TorD-like"/>
    <property type="match status" value="1"/>
</dbReference>
<protein>
    <recommendedName>
        <fullName evidence="2">Molybdopterin oxidoreductase domain-containing protein</fullName>
    </recommendedName>
</protein>
<keyword evidence="4" id="KW-1185">Reference proteome</keyword>
<sequence length="390" mass="43394">MEITPYVYGSVEESYLSEIQNSDLVVMFGHNLAETRMSGGGQFYETLNALDKSKAKVIIIDPRRTDSVTTLGAEWIPIYPGTDAALVAALGYVMIQEGLTDEEFLKNYCVGWDESTLPASAARNASYKDYILGHGPDGIAKTPEWATAFVGFAIKQRSPKVPLLTCAAAVLLAELSGRIAFYNLWQITMYTMHTIDTTLFRILGAMFYYSPETPTFQTLQPVLREIPALDSWDEPEQLTAICEALSTIPATYLTYDFSILFEGQGAMPAPPWGSVYLSHDNTVMGDSTRAYRQFLMAHGLVTDTGLREPEDQFGLMLMAISALAEQGQDDAIVELLEQHLLPWAGRYLTLVQQTQTEHDFYPQLARIAEAYLTRLQIQLGLHPAAAELFR</sequence>
<keyword evidence="1" id="KW-0143">Chaperone</keyword>
<dbReference type="Pfam" id="PF00384">
    <property type="entry name" value="Molybdopterin"/>
    <property type="match status" value="1"/>
</dbReference>
<dbReference type="EMBL" id="JRES01001561">
    <property type="protein sequence ID" value="KNC22059.1"/>
    <property type="molecule type" value="Genomic_DNA"/>
</dbReference>
<dbReference type="InterPro" id="IPR020945">
    <property type="entry name" value="DMSO/NO3_reduct_chaperone"/>
</dbReference>
<dbReference type="InterPro" id="IPR036411">
    <property type="entry name" value="TorD-like_sf"/>
</dbReference>